<reference evidence="1 2" key="1">
    <citation type="submission" date="2023-01" db="EMBL/GenBank/DDBJ databases">
        <title>Analysis of 21 Apiospora genomes using comparative genomics revels a genus with tremendous synthesis potential of carbohydrate active enzymes and secondary metabolites.</title>
        <authorList>
            <person name="Sorensen T."/>
        </authorList>
    </citation>
    <scope>NUCLEOTIDE SEQUENCE [LARGE SCALE GENOMIC DNA]</scope>
    <source>
        <strain evidence="1 2">CBS 135458</strain>
    </source>
</reference>
<dbReference type="GeneID" id="92084503"/>
<keyword evidence="2" id="KW-1185">Reference proteome</keyword>
<dbReference type="RefSeq" id="XP_066722072.1">
    <property type="nucleotide sequence ID" value="XM_066851440.1"/>
</dbReference>
<sequence length="168" mass="19227">MVDERHSIPITGSKKKKMAYTLMPVKSTEWTEEEYNVRSGLVINELKRAVDYDPDLSAYTDHIWYDYCMVGTSYETAEPSIIISAKGDYVKALRMIFKKKATDKLYCRSGSSIWRAFKKAPIPQRPPFRLVYRRTSTASDVFRYAAGTQMTAFQTIQGTLCGSLVHSR</sequence>
<comment type="caution">
    <text evidence="1">The sequence shown here is derived from an EMBL/GenBank/DDBJ whole genome shotgun (WGS) entry which is preliminary data.</text>
</comment>
<proteinExistence type="predicted"/>
<evidence type="ECO:0000313" key="1">
    <source>
        <dbReference type="EMBL" id="KAK8090526.1"/>
    </source>
</evidence>
<organism evidence="1 2">
    <name type="scientific">Apiospora phragmitis</name>
    <dbReference type="NCBI Taxonomy" id="2905665"/>
    <lineage>
        <taxon>Eukaryota</taxon>
        <taxon>Fungi</taxon>
        <taxon>Dikarya</taxon>
        <taxon>Ascomycota</taxon>
        <taxon>Pezizomycotina</taxon>
        <taxon>Sordariomycetes</taxon>
        <taxon>Xylariomycetidae</taxon>
        <taxon>Amphisphaeriales</taxon>
        <taxon>Apiosporaceae</taxon>
        <taxon>Apiospora</taxon>
    </lineage>
</organism>
<protein>
    <submittedName>
        <fullName evidence="1">Uncharacterized protein</fullName>
    </submittedName>
</protein>
<evidence type="ECO:0000313" key="2">
    <source>
        <dbReference type="Proteomes" id="UP001480595"/>
    </source>
</evidence>
<dbReference type="Proteomes" id="UP001480595">
    <property type="component" value="Unassembled WGS sequence"/>
</dbReference>
<gene>
    <name evidence="1" type="ORF">PG994_000031</name>
</gene>
<dbReference type="EMBL" id="JAQQWL010000001">
    <property type="protein sequence ID" value="KAK8090526.1"/>
    <property type="molecule type" value="Genomic_DNA"/>
</dbReference>
<name>A0ABR1X547_9PEZI</name>
<accession>A0ABR1X547</accession>